<proteinExistence type="predicted"/>
<organism evidence="2 3">
    <name type="scientific">Leucobacter insecticola</name>
    <dbReference type="NCBI Taxonomy" id="2714934"/>
    <lineage>
        <taxon>Bacteria</taxon>
        <taxon>Bacillati</taxon>
        <taxon>Actinomycetota</taxon>
        <taxon>Actinomycetes</taxon>
        <taxon>Micrococcales</taxon>
        <taxon>Microbacteriaceae</taxon>
        <taxon>Leucobacter</taxon>
    </lineage>
</organism>
<evidence type="ECO:0000313" key="3">
    <source>
        <dbReference type="Proteomes" id="UP000501387"/>
    </source>
</evidence>
<name>A0A6G8FI67_9MICO</name>
<sequence>MMMNFSKTLIAVGLSFGLTLAPMAAHADALNASPMLATGEAAVSNEGLTIVGLDGEQRSIVPDDLNTTSYQGLSATVNMAPTDQIVLLDDDRTFLLQDASGGVLLNSVNPTLGDSENPVDAKFVVEGDKLIVTPVNSTGGPRITKRSACASSFWGNLIFNVGMSGVCAMLGIGTGGVGGVACSMALIGANLGINWDKPCK</sequence>
<dbReference type="KEGG" id="lins:G7067_05790"/>
<evidence type="ECO:0000313" key="2">
    <source>
        <dbReference type="EMBL" id="QIM16041.1"/>
    </source>
</evidence>
<keyword evidence="1" id="KW-0732">Signal</keyword>
<dbReference type="Proteomes" id="UP000501387">
    <property type="component" value="Chromosome"/>
</dbReference>
<protein>
    <submittedName>
        <fullName evidence="2">Uncharacterized protein</fullName>
    </submittedName>
</protein>
<reference evidence="2 3" key="1">
    <citation type="submission" date="2020-03" db="EMBL/GenBank/DDBJ databases">
        <title>Leucobacter sp. nov., isolated from beetles.</title>
        <authorList>
            <person name="Hyun D.-W."/>
            <person name="Bae J.-W."/>
        </authorList>
    </citation>
    <scope>NUCLEOTIDE SEQUENCE [LARGE SCALE GENOMIC DNA]</scope>
    <source>
        <strain evidence="2 3">HDW9B</strain>
    </source>
</reference>
<feature type="chain" id="PRO_5026325744" evidence="1">
    <location>
        <begin position="28"/>
        <end position="200"/>
    </location>
</feature>
<feature type="signal peptide" evidence="1">
    <location>
        <begin position="1"/>
        <end position="27"/>
    </location>
</feature>
<dbReference type="AlphaFoldDB" id="A0A6G8FI67"/>
<dbReference type="RefSeq" id="WP_166322668.1">
    <property type="nucleotide sequence ID" value="NZ_CP049934.1"/>
</dbReference>
<dbReference type="EMBL" id="CP049934">
    <property type="protein sequence ID" value="QIM16041.1"/>
    <property type="molecule type" value="Genomic_DNA"/>
</dbReference>
<gene>
    <name evidence="2" type="ORF">G7067_05790</name>
</gene>
<keyword evidence="3" id="KW-1185">Reference proteome</keyword>
<evidence type="ECO:0000256" key="1">
    <source>
        <dbReference type="SAM" id="SignalP"/>
    </source>
</evidence>
<accession>A0A6G8FI67</accession>